<sequence length="215" mass="22248">MTTYYMIPTENLPLLEPLRSIPVLGNPLAALIQPDLKVIVNLGFGDPAHGYSTGPANIPTPFGLFPPVSPGTVLSALAAGTQQGIDDFAAELPVAVSTPSTWPSVSLPYVQALMPPPSPVPATPENIVNTVASIISTDYAILLPTADTALSFMTSVPVYDAGLFVSGVEQGSIVSAVGDPIAATVGLLSFAGFVEFIVILESLISNIQALQSLTF</sequence>
<dbReference type="EMBL" id="UPHP01000033">
    <property type="protein sequence ID" value="VBA36152.1"/>
    <property type="molecule type" value="Genomic_DNA"/>
</dbReference>
<organism evidence="2 3">
    <name type="scientific">Mycobacterium attenuatum</name>
    <dbReference type="NCBI Taxonomy" id="2341086"/>
    <lineage>
        <taxon>Bacteria</taxon>
        <taxon>Bacillati</taxon>
        <taxon>Actinomycetota</taxon>
        <taxon>Actinomycetes</taxon>
        <taxon>Mycobacteriales</taxon>
        <taxon>Mycobacteriaceae</taxon>
        <taxon>Mycobacterium</taxon>
    </lineage>
</organism>
<evidence type="ECO:0000313" key="2">
    <source>
        <dbReference type="EMBL" id="VBA36152.1"/>
    </source>
</evidence>
<feature type="domain" description="PE-PPE" evidence="1">
    <location>
        <begin position="1"/>
        <end position="44"/>
    </location>
</feature>
<proteinExistence type="predicted"/>
<accession>A0A498PV78</accession>
<evidence type="ECO:0000259" key="1">
    <source>
        <dbReference type="Pfam" id="PF08237"/>
    </source>
</evidence>
<dbReference type="AlphaFoldDB" id="A0A498PV78"/>
<dbReference type="InterPro" id="IPR013228">
    <property type="entry name" value="PE-PPE_C"/>
</dbReference>
<dbReference type="Proteomes" id="UP000273307">
    <property type="component" value="Unassembled WGS sequence"/>
</dbReference>
<keyword evidence="3" id="KW-1185">Reference proteome</keyword>
<gene>
    <name evidence="2" type="ORF">LAUMK136_01277</name>
</gene>
<evidence type="ECO:0000313" key="3">
    <source>
        <dbReference type="Proteomes" id="UP000273307"/>
    </source>
</evidence>
<protein>
    <submittedName>
        <fullName evidence="2">Putative PPE family protein PPE42</fullName>
    </submittedName>
</protein>
<dbReference type="Pfam" id="PF08237">
    <property type="entry name" value="PE-PPE"/>
    <property type="match status" value="1"/>
</dbReference>
<reference evidence="2 3" key="1">
    <citation type="submission" date="2018-09" db="EMBL/GenBank/DDBJ databases">
        <authorList>
            <person name="Tagini F."/>
        </authorList>
    </citation>
    <scope>NUCLEOTIDE SEQUENCE [LARGE SCALE GENOMIC DNA]</scope>
    <source>
        <strain evidence="2 3">MK136</strain>
    </source>
</reference>
<name>A0A498PV78_9MYCO</name>